<dbReference type="AlphaFoldDB" id="A0A0K2TPZ3"/>
<proteinExistence type="predicted"/>
<protein>
    <submittedName>
        <fullName evidence="1">Uncharacterized protein</fullName>
    </submittedName>
</protein>
<evidence type="ECO:0000313" key="1">
    <source>
        <dbReference type="EMBL" id="CDW28103.1"/>
    </source>
</evidence>
<name>A0A0K2TPZ3_LEPSM</name>
<dbReference type="EMBL" id="HACA01010742">
    <property type="protein sequence ID" value="CDW28103.1"/>
    <property type="molecule type" value="Transcribed_RNA"/>
</dbReference>
<accession>A0A0K2TPZ3</accession>
<sequence length="57" mass="6513">YDSSSNILQFNVLAYLIFHNPSENKEKQYTGAEFLLDTLTVSSSIISSSIYLYKKQC</sequence>
<reference evidence="1" key="1">
    <citation type="submission" date="2014-05" db="EMBL/GenBank/DDBJ databases">
        <authorList>
            <person name="Chronopoulou M."/>
        </authorList>
    </citation>
    <scope>NUCLEOTIDE SEQUENCE</scope>
    <source>
        <tissue evidence="1">Whole organism</tissue>
    </source>
</reference>
<organism evidence="1">
    <name type="scientific">Lepeophtheirus salmonis</name>
    <name type="common">Salmon louse</name>
    <name type="synonym">Caligus salmonis</name>
    <dbReference type="NCBI Taxonomy" id="72036"/>
    <lineage>
        <taxon>Eukaryota</taxon>
        <taxon>Metazoa</taxon>
        <taxon>Ecdysozoa</taxon>
        <taxon>Arthropoda</taxon>
        <taxon>Crustacea</taxon>
        <taxon>Multicrustacea</taxon>
        <taxon>Hexanauplia</taxon>
        <taxon>Copepoda</taxon>
        <taxon>Siphonostomatoida</taxon>
        <taxon>Caligidae</taxon>
        <taxon>Lepeophtheirus</taxon>
    </lineage>
</organism>
<feature type="non-terminal residue" evidence="1">
    <location>
        <position position="1"/>
    </location>
</feature>